<reference evidence="1" key="1">
    <citation type="submission" date="2020-05" db="EMBL/GenBank/DDBJ databases">
        <title>Large-scale comparative analyses of tick genomes elucidate their genetic diversity and vector capacities.</title>
        <authorList>
            <person name="Jia N."/>
            <person name="Wang J."/>
            <person name="Shi W."/>
            <person name="Du L."/>
            <person name="Sun Y."/>
            <person name="Zhan W."/>
            <person name="Jiang J."/>
            <person name="Wang Q."/>
            <person name="Zhang B."/>
            <person name="Ji P."/>
            <person name="Sakyi L.B."/>
            <person name="Cui X."/>
            <person name="Yuan T."/>
            <person name="Jiang B."/>
            <person name="Yang W."/>
            <person name="Lam T.T.-Y."/>
            <person name="Chang Q."/>
            <person name="Ding S."/>
            <person name="Wang X."/>
            <person name="Zhu J."/>
            <person name="Ruan X."/>
            <person name="Zhao L."/>
            <person name="Wei J."/>
            <person name="Que T."/>
            <person name="Du C."/>
            <person name="Cheng J."/>
            <person name="Dai P."/>
            <person name="Han X."/>
            <person name="Huang E."/>
            <person name="Gao Y."/>
            <person name="Liu J."/>
            <person name="Shao H."/>
            <person name="Ye R."/>
            <person name="Li L."/>
            <person name="Wei W."/>
            <person name="Wang X."/>
            <person name="Wang C."/>
            <person name="Yang T."/>
            <person name="Huo Q."/>
            <person name="Li W."/>
            <person name="Guo W."/>
            <person name="Chen H."/>
            <person name="Zhou L."/>
            <person name="Ni X."/>
            <person name="Tian J."/>
            <person name="Zhou Y."/>
            <person name="Sheng Y."/>
            <person name="Liu T."/>
            <person name="Pan Y."/>
            <person name="Xia L."/>
            <person name="Li J."/>
            <person name="Zhao F."/>
            <person name="Cao W."/>
        </authorList>
    </citation>
    <scope>NUCLEOTIDE SEQUENCE</scope>
    <source>
        <strain evidence="1">Dsil-2018</strain>
    </source>
</reference>
<dbReference type="EMBL" id="CM023473">
    <property type="protein sequence ID" value="KAH7954076.1"/>
    <property type="molecule type" value="Genomic_DNA"/>
</dbReference>
<sequence>MRRTSVSSKGLPTSPDRTTADHDSFKARSSRRASVSSKTISPFDENMRNEQDHFQAKALRRASTFSRDLPADLSEEHEPFKAKAARRASVSSKRLAVPTDGGEGSFKAKAARRASVSSRTISPDLYNLPAGKHSFKAKAGRRASVSSKVAKSPEDPHEVPESFKAKTARRASVSTMSPERPQEMPESFKAMAARGTGASAVSPEDAQEMSESFKPKSARKATVSARSPEGPYDDEPCNAKASRTMSAKSPEGPQEMSESFKAKSARRASVSTKVSEGLRDRQHESFKAKAARRASISTKGLAQQASVQKTHEAKFRRASVSSTGLTSSPDTPGHDSRTQKAKGTKITVVEPDVPELSTQPAKKPSRRASVCAAKYKRLYGDVTAEQTTKTEGGYRGGTESSEEPAEPNKQARRSSISAAKESSEVRKAGSEKNESASVPAPADSTLGQSVMKDQNNSALSEGREDNKQLPATTTQQKTLLSQLRDNLKPSAARAGAEETKDKKGGRIIVKIKPPPVLMSSKKVGTHRTAKDKDLITEICDECLLNKCGSQPTDPREIQKIIDEGVGTPKYTKDMDSTQAISPRIPEIVYELSEQSLDIEVIPSERCKEAQISLPFDGASPKEHHWGRAITSTDNNATKVAPGNKNLGGIHEKAEEKRPRRESLSKHAKHRRGSRHVPHEERKATTVAPETTIVQGSRRLSSTSGRTTDGENAKSASIHQKDTRRASLEKQVGPDSHGGGSHAHLKVLPSDTYVFTATTVAIAGGDTTNPKAAKSAAEGAKKKPKEAGAAESARKSSRHSNESPKRESGAKKHSTHSKEILKHESGAEKPSGHPNESLRSEVSKDSTKRESGARKPSLHSKESMKGETGAEKPSGPSNESLRREAGTTNERSSSLRSTKESSDSANEKWKLEKIPPARVEKEAGERDEKLRERDTGGKQENRDDNKADEGKRKASKDARASDENIKRRKASAKKGEDESVNVLDNQKESGSKREDKEKARVSGTQQAAEEIRDKTDKTGGKEIRDSDDDTPQPSTTDGGRLKNGDKSDERSPSAGYLKDAKKTGENLQPSKVVESVDATKAASQPGDGDSNAHVETQMEEQNNTLSGFLSNLGVPASWFSTAGEEGPAEDTTGKHTAKAETPREVLATTINKVLNNLDADQQTQIPVTVDVADSNDEPPQRILSTNEKRESTATAQDDADFANGRYKQVAAGPDYIPEEEEMEIRPMGDDGIYDYQQLAFADVAGSERDDAREVGHRSAELVLPKKLAFGAVDDWIAQPPLEMFAEHSDQATVASEATELYPRTGRMYETEQTRELRDDIAAEENLEPEESAYLDKQREGVQSEEELPEGVPPGELPEELPEEELPGGESPQEESPQQDIPEQEAQEEKARVVENAIAVDIPEPEDKEGVEQPLGDPQNQGIQEVIELQNVDYELQSRPHAPLRGPDLRNFNFWDLDGPAVLYPESRLVFALALVAGMWILYLMFTTKATTNRKPFLELFTALATEHDIPRGRIMTEPFAMNDLKTKETAGTEMGSVVSERPWLLYFCDTPYCKESAMHLAKMLGEDPCLNFYSYACSKLTRKWNPMIGSALSADAFIINEAAKLTADHILNREHPGMKAARNLLEACLDHENDGQWSRTELSELFFEYFGSSWPAENNPLTMEAVWVIAGRLARDFNLEALARVSVGVHPEENSGTVATIDEPVLFYQRADFEEPGYTEMLETAIEQTVTFISPASNGAQHVSSIKTTMERLADMVSTYSASAKEHRLSKVHFLAPGVRAFLSTVFLDSVRVTENADILVKSPRFFENMQGSRSTLLDPQAVFNYVGFRVMIHFAAFLPQPSVRHLRALEANFLLPENASAQDFCTREVERVFPAIYARAFALQTANLSTWISAWSSELKRIFLQGLGFGATRIRAPQAAPTADKDNDARVARRILDSLKIEAAVPLWIVNDSTFDQYAQGLERQLSVTINLDPSNSLKRLCFFAKMLRENEIQQALLGASANQTAMSLFTTEARYDAQNSAIYMPLVTVNWSVPASSIAFAIHAARYAVRVFKALGPALRLGYARASEQPAGSDVYSKRYQEQLNATTRCLVEQYENASSNLKSAFLQKTTDRTPLGYALLDQTGALVQAYSVFKEKLSARRFGHSNFRLVGLPHLTPEQLFFVAYGHDNCEASDTVHRRHRWHERGELPPEDRVNFPLMQFEEFARAFACNSTAPMATNRHCSMVFTRTPQE</sequence>
<accession>A0ACB8CY90</accession>
<keyword evidence="2" id="KW-1185">Reference proteome</keyword>
<gene>
    <name evidence="1" type="ORF">HPB49_015426</name>
</gene>
<evidence type="ECO:0000313" key="1">
    <source>
        <dbReference type="EMBL" id="KAH7954076.1"/>
    </source>
</evidence>
<organism evidence="1 2">
    <name type="scientific">Dermacentor silvarum</name>
    <name type="common">Tick</name>
    <dbReference type="NCBI Taxonomy" id="543639"/>
    <lineage>
        <taxon>Eukaryota</taxon>
        <taxon>Metazoa</taxon>
        <taxon>Ecdysozoa</taxon>
        <taxon>Arthropoda</taxon>
        <taxon>Chelicerata</taxon>
        <taxon>Arachnida</taxon>
        <taxon>Acari</taxon>
        <taxon>Parasitiformes</taxon>
        <taxon>Ixodida</taxon>
        <taxon>Ixodoidea</taxon>
        <taxon>Ixodidae</taxon>
        <taxon>Rhipicephalinae</taxon>
        <taxon>Dermacentor</taxon>
    </lineage>
</organism>
<dbReference type="Proteomes" id="UP000821865">
    <property type="component" value="Chromosome 4"/>
</dbReference>
<name>A0ACB8CY90_DERSI</name>
<evidence type="ECO:0000313" key="2">
    <source>
        <dbReference type="Proteomes" id="UP000821865"/>
    </source>
</evidence>
<comment type="caution">
    <text evidence="1">The sequence shown here is derived from an EMBL/GenBank/DDBJ whole genome shotgun (WGS) entry which is preliminary data.</text>
</comment>
<protein>
    <submittedName>
        <fullName evidence="1">Uncharacterized protein</fullName>
    </submittedName>
</protein>
<proteinExistence type="predicted"/>